<proteinExistence type="predicted"/>
<dbReference type="Proteomes" id="UP000285575">
    <property type="component" value="Unassembled WGS sequence"/>
</dbReference>
<dbReference type="AlphaFoldDB" id="A0A437R957"/>
<dbReference type="OrthoDB" id="9908958at2"/>
<protein>
    <submittedName>
        <fullName evidence="2">Uncharacterized protein</fullName>
    </submittedName>
</protein>
<reference evidence="2 3" key="1">
    <citation type="submission" date="2019-01" db="EMBL/GenBank/DDBJ databases">
        <authorList>
            <person name="Chen W.-M."/>
        </authorList>
    </citation>
    <scope>NUCLEOTIDE SEQUENCE [LARGE SCALE GENOMIC DNA]</scope>
    <source>
        <strain evidence="2 3">KYPY4</strain>
    </source>
</reference>
<keyword evidence="1" id="KW-1133">Transmembrane helix</keyword>
<dbReference type="RefSeq" id="WP_128230594.1">
    <property type="nucleotide sequence ID" value="NZ_SACR01000007.1"/>
</dbReference>
<evidence type="ECO:0000313" key="3">
    <source>
        <dbReference type="Proteomes" id="UP000285575"/>
    </source>
</evidence>
<organism evidence="2 3">
    <name type="scientific">Rubrivivax rivuli</name>
    <dbReference type="NCBI Taxonomy" id="1862385"/>
    <lineage>
        <taxon>Bacteria</taxon>
        <taxon>Pseudomonadati</taxon>
        <taxon>Pseudomonadota</taxon>
        <taxon>Betaproteobacteria</taxon>
        <taxon>Burkholderiales</taxon>
        <taxon>Sphaerotilaceae</taxon>
        <taxon>Rubrivivax</taxon>
    </lineage>
</organism>
<keyword evidence="1" id="KW-0812">Transmembrane</keyword>
<evidence type="ECO:0000313" key="2">
    <source>
        <dbReference type="EMBL" id="RVU43309.1"/>
    </source>
</evidence>
<accession>A0A437R957</accession>
<evidence type="ECO:0000256" key="1">
    <source>
        <dbReference type="SAM" id="Phobius"/>
    </source>
</evidence>
<keyword evidence="3" id="KW-1185">Reference proteome</keyword>
<name>A0A437R957_9BURK</name>
<feature type="transmembrane region" description="Helical" evidence="1">
    <location>
        <begin position="21"/>
        <end position="42"/>
    </location>
</feature>
<gene>
    <name evidence="2" type="ORF">EOE66_20390</name>
</gene>
<comment type="caution">
    <text evidence="2">The sequence shown here is derived from an EMBL/GenBank/DDBJ whole genome shotgun (WGS) entry which is preliminary data.</text>
</comment>
<sequence>MNTARHTTSTPLTFGVSRREIGHRAASLGLAAVMTLVLMGSIDSLAVAPAPNSLLAQQGPVLLAAAPAPRA</sequence>
<dbReference type="EMBL" id="SACR01000007">
    <property type="protein sequence ID" value="RVU43309.1"/>
    <property type="molecule type" value="Genomic_DNA"/>
</dbReference>
<keyword evidence="1" id="KW-0472">Membrane</keyword>